<evidence type="ECO:0000313" key="2">
    <source>
        <dbReference type="Proteomes" id="UP000032811"/>
    </source>
</evidence>
<accession>A0ABP1XZY7</accession>
<protein>
    <submittedName>
        <fullName evidence="1">Uncharacterized protein</fullName>
    </submittedName>
</protein>
<geneLocation type="plasmid" evidence="1 2">
    <name>pCS2</name>
</geneLocation>
<keyword evidence="1" id="KW-0614">Plasmid</keyword>
<dbReference type="EMBL" id="LN680000">
    <property type="protein sequence ID" value="CEJ75457.1"/>
    <property type="molecule type" value="Genomic_DNA"/>
</dbReference>
<proteinExistence type="predicted"/>
<sequence length="44" mass="5443">MNEKNNIELVQIRIELKQMIDILDDKKFINHLTNIIKYFLDRRI</sequence>
<dbReference type="RefSeq" id="WP_021121904.1">
    <property type="nucleotide sequence ID" value="NZ_CDNJ01000001.1"/>
</dbReference>
<reference evidence="1 2" key="1">
    <citation type="submission" date="2014-11" db="EMBL/GenBank/DDBJ databases">
        <authorList>
            <person name="Aslett M.A."/>
            <person name="De Silva N."/>
        </authorList>
    </citation>
    <scope>NUCLEOTIDE SEQUENCE [LARGE SCALE GENOMIC DNA]</scope>
    <source>
        <strain evidence="1 2">ATCC9714</strain>
        <plasmid evidence="1 2">pCS2</plasmid>
    </source>
</reference>
<dbReference type="Proteomes" id="UP000032811">
    <property type="component" value="Plasmid pCS2"/>
</dbReference>
<keyword evidence="2" id="KW-1185">Reference proteome</keyword>
<evidence type="ECO:0000313" key="1">
    <source>
        <dbReference type="EMBL" id="CEJ75457.1"/>
    </source>
</evidence>
<name>A0ABP1XZY7_PARSO</name>
<organism evidence="1 2">
    <name type="scientific">Paraclostridium sordellii</name>
    <name type="common">Clostridium sordellii</name>
    <dbReference type="NCBI Taxonomy" id="1505"/>
    <lineage>
        <taxon>Bacteria</taxon>
        <taxon>Bacillati</taxon>
        <taxon>Bacillota</taxon>
        <taxon>Clostridia</taxon>
        <taxon>Peptostreptococcales</taxon>
        <taxon>Peptostreptococcaceae</taxon>
        <taxon>Paraclostridium</taxon>
    </lineage>
</organism>
<gene>
    <name evidence="1" type="ORF">ATCC9714_PCS200501</name>
</gene>
<dbReference type="GeneID" id="97539362"/>